<evidence type="ECO:0000313" key="1">
    <source>
        <dbReference type="EMBL" id="KAG8094148.1"/>
    </source>
</evidence>
<reference evidence="1" key="2">
    <citation type="submission" date="2021-02" db="EMBL/GenBank/DDBJ databases">
        <authorList>
            <person name="Kimball J.A."/>
            <person name="Haas M.W."/>
            <person name="Macchietto M."/>
            <person name="Kono T."/>
            <person name="Duquette J."/>
            <person name="Shao M."/>
        </authorList>
    </citation>
    <scope>NUCLEOTIDE SEQUENCE</scope>
    <source>
        <tissue evidence="1">Fresh leaf tissue</tissue>
    </source>
</reference>
<reference evidence="1" key="1">
    <citation type="journal article" date="2021" name="bioRxiv">
        <title>Whole Genome Assembly and Annotation of Northern Wild Rice, Zizania palustris L., Supports a Whole Genome Duplication in the Zizania Genus.</title>
        <authorList>
            <person name="Haas M."/>
            <person name="Kono T."/>
            <person name="Macchietto M."/>
            <person name="Millas R."/>
            <person name="McGilp L."/>
            <person name="Shao M."/>
            <person name="Duquette J."/>
            <person name="Hirsch C.N."/>
            <person name="Kimball J."/>
        </authorList>
    </citation>
    <scope>NUCLEOTIDE SEQUENCE</scope>
    <source>
        <tissue evidence="1">Fresh leaf tissue</tissue>
    </source>
</reference>
<evidence type="ECO:0000313" key="2">
    <source>
        <dbReference type="Proteomes" id="UP000729402"/>
    </source>
</evidence>
<dbReference type="EMBL" id="JAAALK010000080">
    <property type="protein sequence ID" value="KAG8094148.1"/>
    <property type="molecule type" value="Genomic_DNA"/>
</dbReference>
<comment type="caution">
    <text evidence="1">The sequence shown here is derived from an EMBL/GenBank/DDBJ whole genome shotgun (WGS) entry which is preliminary data.</text>
</comment>
<proteinExistence type="predicted"/>
<organism evidence="1 2">
    <name type="scientific">Zizania palustris</name>
    <name type="common">Northern wild rice</name>
    <dbReference type="NCBI Taxonomy" id="103762"/>
    <lineage>
        <taxon>Eukaryota</taxon>
        <taxon>Viridiplantae</taxon>
        <taxon>Streptophyta</taxon>
        <taxon>Embryophyta</taxon>
        <taxon>Tracheophyta</taxon>
        <taxon>Spermatophyta</taxon>
        <taxon>Magnoliopsida</taxon>
        <taxon>Liliopsida</taxon>
        <taxon>Poales</taxon>
        <taxon>Poaceae</taxon>
        <taxon>BOP clade</taxon>
        <taxon>Oryzoideae</taxon>
        <taxon>Oryzeae</taxon>
        <taxon>Zizaniinae</taxon>
        <taxon>Zizania</taxon>
    </lineage>
</organism>
<keyword evidence="2" id="KW-1185">Reference proteome</keyword>
<gene>
    <name evidence="1" type="ORF">GUJ93_ZPchr0012g21848</name>
</gene>
<sequence>MLSDAGLAFCPDLGPQFLQNLSRQPDLCEWHMLVILHPSFAISSSPLRKGILQPSSKVESWRLPFIGINGDCIWSPLGDLDMALVLNWSDGYVPLQDAARDLGNELPFAVPDGVMMFSMLGCR</sequence>
<protein>
    <submittedName>
        <fullName evidence="1">Uncharacterized protein</fullName>
    </submittedName>
</protein>
<dbReference type="Proteomes" id="UP000729402">
    <property type="component" value="Unassembled WGS sequence"/>
</dbReference>
<name>A0A8J5WMG5_ZIZPA</name>
<accession>A0A8J5WMG5</accession>
<dbReference type="AlphaFoldDB" id="A0A8J5WMG5"/>